<organism evidence="1 2">
    <name type="scientific">Francisella philomiragia</name>
    <dbReference type="NCBI Taxonomy" id="28110"/>
    <lineage>
        <taxon>Bacteria</taxon>
        <taxon>Pseudomonadati</taxon>
        <taxon>Pseudomonadota</taxon>
        <taxon>Gammaproteobacteria</taxon>
        <taxon>Thiotrichales</taxon>
        <taxon>Francisellaceae</taxon>
        <taxon>Francisella</taxon>
    </lineage>
</organism>
<dbReference type="AlphaFoldDB" id="A0AAW3DBU2"/>
<gene>
    <name evidence="1" type="ORF">DR78_1982</name>
</gene>
<dbReference type="Proteomes" id="UP000029117">
    <property type="component" value="Unassembled WGS sequence"/>
</dbReference>
<dbReference type="EMBL" id="JOUE01000004">
    <property type="protein sequence ID" value="KFJ43113.1"/>
    <property type="molecule type" value="Genomic_DNA"/>
</dbReference>
<reference evidence="1 2" key="1">
    <citation type="submission" date="2014-04" db="EMBL/GenBank/DDBJ databases">
        <authorList>
            <person name="Bishop-Lilly K.A."/>
            <person name="Broomall S.M."/>
            <person name="Chain P.S."/>
            <person name="Chertkov O."/>
            <person name="Coyne S.R."/>
            <person name="Daligault H.E."/>
            <person name="Davenport K.W."/>
            <person name="Erkkila T."/>
            <person name="Frey K.G."/>
            <person name="Gibbons H.S."/>
            <person name="Gu W."/>
            <person name="Jaissle J."/>
            <person name="Johnson S.L."/>
            <person name="Koroleva G.I."/>
            <person name="Ladner J.T."/>
            <person name="Lo C.-C."/>
            <person name="Minogue T.D."/>
            <person name="Munk C."/>
            <person name="Palacios G.F."/>
            <person name="Redden C.L."/>
            <person name="Rosenzweig C.N."/>
            <person name="Scholz M.B."/>
            <person name="Teshima H."/>
            <person name="Xu Y."/>
        </authorList>
    </citation>
    <scope>NUCLEOTIDE SEQUENCE [LARGE SCALE GENOMIC DNA]</scope>
    <source>
        <strain evidence="1 2">FAJ</strain>
    </source>
</reference>
<proteinExistence type="predicted"/>
<name>A0AAW3DBU2_9GAMM</name>
<accession>A0AAW3DBU2</accession>
<comment type="caution">
    <text evidence="1">The sequence shown here is derived from an EMBL/GenBank/DDBJ whole genome shotgun (WGS) entry which is preliminary data.</text>
</comment>
<protein>
    <submittedName>
        <fullName evidence="1">Uncharacterized protein</fullName>
    </submittedName>
</protein>
<sequence length="164" mass="17814">MPMYVQAKMENTGELFLHCGSKEVAGRNSNVQNGAGEHFSLVSNIDLHLVPNHSASLDNITSVLALEMPAYEPLIAAVFNAVNQKDVVSKLVLNNVDRAPTGGTNKILSTYTATNGRIVDVTLHKNDGQDKAKNVNEIIVLFQFEKIAFDDNKSNTSGEVQTTN</sequence>
<dbReference type="RefSeq" id="WP_035738028.1">
    <property type="nucleotide sequence ID" value="NZ_JACTRV010000023.1"/>
</dbReference>
<evidence type="ECO:0000313" key="1">
    <source>
        <dbReference type="EMBL" id="KFJ43113.1"/>
    </source>
</evidence>
<evidence type="ECO:0000313" key="2">
    <source>
        <dbReference type="Proteomes" id="UP000029117"/>
    </source>
</evidence>